<reference evidence="2" key="2">
    <citation type="submission" date="2022-01" db="EMBL/GenBank/DDBJ databases">
        <authorList>
            <person name="Yamashiro T."/>
            <person name="Shiraishi A."/>
            <person name="Satake H."/>
            <person name="Nakayama K."/>
        </authorList>
    </citation>
    <scope>NUCLEOTIDE SEQUENCE</scope>
</reference>
<comment type="caution">
    <text evidence="2">The sequence shown here is derived from an EMBL/GenBank/DDBJ whole genome shotgun (WGS) entry which is preliminary data.</text>
</comment>
<sequence length="142" mass="15854">MSPGNMCNGGTNYLTEKYVGPTVLLRIVAGERIPSERSQRTFPSDKSPGKDIPTWPSTKRLCDQGPMSKNRLLHRTSIQRYMDHRPSFEDIRESLIAISYCMPERFSCLTGEGNGVAVATETRVETGVDKMRSKLISVAASW</sequence>
<gene>
    <name evidence="2" type="ORF">Tco_1017262</name>
</gene>
<proteinExistence type="predicted"/>
<feature type="region of interest" description="Disordered" evidence="1">
    <location>
        <begin position="34"/>
        <end position="61"/>
    </location>
</feature>
<evidence type="ECO:0000256" key="1">
    <source>
        <dbReference type="SAM" id="MobiDB-lite"/>
    </source>
</evidence>
<name>A0ABQ5FTK2_9ASTR</name>
<reference evidence="2" key="1">
    <citation type="journal article" date="2022" name="Int. J. Mol. Sci.">
        <title>Draft Genome of Tanacetum Coccineum: Genomic Comparison of Closely Related Tanacetum-Family Plants.</title>
        <authorList>
            <person name="Yamashiro T."/>
            <person name="Shiraishi A."/>
            <person name="Nakayama K."/>
            <person name="Satake H."/>
        </authorList>
    </citation>
    <scope>NUCLEOTIDE SEQUENCE</scope>
</reference>
<keyword evidence="3" id="KW-1185">Reference proteome</keyword>
<dbReference type="Proteomes" id="UP001151760">
    <property type="component" value="Unassembled WGS sequence"/>
</dbReference>
<dbReference type="EMBL" id="BQNB010017660">
    <property type="protein sequence ID" value="GJT65782.1"/>
    <property type="molecule type" value="Genomic_DNA"/>
</dbReference>
<evidence type="ECO:0000313" key="3">
    <source>
        <dbReference type="Proteomes" id="UP001151760"/>
    </source>
</evidence>
<accession>A0ABQ5FTK2</accession>
<dbReference type="InterPro" id="IPR049198">
    <property type="entry name" value="DUF6865"/>
</dbReference>
<dbReference type="Pfam" id="PF21737">
    <property type="entry name" value="DUF6865"/>
    <property type="match status" value="1"/>
</dbReference>
<evidence type="ECO:0000313" key="2">
    <source>
        <dbReference type="EMBL" id="GJT65782.1"/>
    </source>
</evidence>
<organism evidence="2 3">
    <name type="scientific">Tanacetum coccineum</name>
    <dbReference type="NCBI Taxonomy" id="301880"/>
    <lineage>
        <taxon>Eukaryota</taxon>
        <taxon>Viridiplantae</taxon>
        <taxon>Streptophyta</taxon>
        <taxon>Embryophyta</taxon>
        <taxon>Tracheophyta</taxon>
        <taxon>Spermatophyta</taxon>
        <taxon>Magnoliopsida</taxon>
        <taxon>eudicotyledons</taxon>
        <taxon>Gunneridae</taxon>
        <taxon>Pentapetalae</taxon>
        <taxon>asterids</taxon>
        <taxon>campanulids</taxon>
        <taxon>Asterales</taxon>
        <taxon>Asteraceae</taxon>
        <taxon>Asteroideae</taxon>
        <taxon>Anthemideae</taxon>
        <taxon>Anthemidinae</taxon>
        <taxon>Tanacetum</taxon>
    </lineage>
</organism>
<protein>
    <submittedName>
        <fullName evidence="2">Uncharacterized protein</fullName>
    </submittedName>
</protein>